<name>A0A8E2J699_9APHY</name>
<dbReference type="InterPro" id="IPR011989">
    <property type="entry name" value="ARM-like"/>
</dbReference>
<dbReference type="Gene3D" id="1.25.10.10">
    <property type="entry name" value="Leucine-rich Repeat Variant"/>
    <property type="match status" value="1"/>
</dbReference>
<dbReference type="AlphaFoldDB" id="A0A8E2J699"/>
<keyword evidence="2" id="KW-1185">Reference proteome</keyword>
<dbReference type="EMBL" id="KV722335">
    <property type="protein sequence ID" value="OCH95510.1"/>
    <property type="molecule type" value="Genomic_DNA"/>
</dbReference>
<evidence type="ECO:0000313" key="2">
    <source>
        <dbReference type="Proteomes" id="UP000250043"/>
    </source>
</evidence>
<sequence length="742" mass="79788">MTGSKNNAFAAASRLGDLLAQQPLNRSDEWRDIEVTAQGLADELRVKDVEQQTALGKTLLPQTLTSLLKSAINGATLPEGLLKAAVYEFLRIGANLCRDHDENRGSLLEAGFPQAVLSLLEGYAESIPPTPAGVLPLGTPDLKIAKTAIGVLLNASLGYEPVQSRLRSLEAAMTILKLSMAIYRPGSWLQSPQGVPIDEESWNLRASLSSWAWRVISELRDDGRDRKLSPLFGPDALPVLVQAFSPYILPHAAPPAPLLDSPQLLRVLIQTDFEVLEDACGLLESLCLDVEDIRLSLARGLTFPDGEHGGVECLSNMLTFVERGDYALYWSHESQNERAAKEKGLNICKAAVIKATVEVAGDEKNTDILWDDSEEERPGGKFVSTMVQWIRTHKAIKETNRDDLLICATLSLGNLVRRDAHSTAIVRPPITLSPDLAAILEPDTDIKVTHGVVALLKHLAQSASNRAALGEAGIIQKLASSGVWGEKADMAETVQVSAIGIAKHMCNGNVDNAFALILSSETASGSAMDQILALVRRSDSIAVKSEGTRVLVNVIKTLWSNDAGSTDEERAKRRQNAMDAVATVSCASALAQLVGRSKKYPILINEGVVSLTLLSTHSAGGTLVLDSIMNPLPIEAVRSSQSVPVSAVASEGSPTVYPRCAFDMLVYVLKNADNNVPVEVRANVCALLSQLGRKGSVVQDRAVDLQKLKDGTRELLESVARETDSNAKVLAGAAQRALETWV</sequence>
<dbReference type="InterPro" id="IPR016024">
    <property type="entry name" value="ARM-type_fold"/>
</dbReference>
<proteinExistence type="predicted"/>
<reference evidence="1 2" key="1">
    <citation type="submission" date="2016-07" db="EMBL/GenBank/DDBJ databases">
        <title>Draft genome of the white-rot fungus Obba rivulosa 3A-2.</title>
        <authorList>
            <consortium name="DOE Joint Genome Institute"/>
            <person name="Miettinen O."/>
            <person name="Riley R."/>
            <person name="Acob R."/>
            <person name="Barry K."/>
            <person name="Cullen D."/>
            <person name="De Vries R."/>
            <person name="Hainaut M."/>
            <person name="Hatakka A."/>
            <person name="Henrissat B."/>
            <person name="Hilden K."/>
            <person name="Kuo R."/>
            <person name="Labutti K."/>
            <person name="Lipzen A."/>
            <person name="Makela M.R."/>
            <person name="Sandor L."/>
            <person name="Spatafora J.W."/>
            <person name="Grigoriev I.V."/>
            <person name="Hibbett D.S."/>
        </authorList>
    </citation>
    <scope>NUCLEOTIDE SEQUENCE [LARGE SCALE GENOMIC DNA]</scope>
    <source>
        <strain evidence="1 2">3A-2</strain>
    </source>
</reference>
<dbReference type="Proteomes" id="UP000250043">
    <property type="component" value="Unassembled WGS sequence"/>
</dbReference>
<evidence type="ECO:0000313" key="1">
    <source>
        <dbReference type="EMBL" id="OCH95510.1"/>
    </source>
</evidence>
<protein>
    <submittedName>
        <fullName evidence="1">Uncharacterized protein</fullName>
    </submittedName>
</protein>
<gene>
    <name evidence="1" type="ORF">OBBRIDRAFT_873797</name>
</gene>
<accession>A0A8E2J699</accession>
<dbReference type="GO" id="GO:0005085">
    <property type="term" value="F:guanyl-nucleotide exchange factor activity"/>
    <property type="evidence" value="ECO:0007669"/>
    <property type="project" value="InterPro"/>
</dbReference>
<dbReference type="OrthoDB" id="26149at2759"/>
<dbReference type="PANTHER" id="PTHR10957">
    <property type="entry name" value="RAP1 GTPASE-GDP DISSOCIATION STIMULATOR 1"/>
    <property type="match status" value="1"/>
</dbReference>
<dbReference type="InterPro" id="IPR040144">
    <property type="entry name" value="RAP1GDS1"/>
</dbReference>
<dbReference type="SUPFAM" id="SSF48371">
    <property type="entry name" value="ARM repeat"/>
    <property type="match status" value="1"/>
</dbReference>
<organism evidence="1 2">
    <name type="scientific">Obba rivulosa</name>
    <dbReference type="NCBI Taxonomy" id="1052685"/>
    <lineage>
        <taxon>Eukaryota</taxon>
        <taxon>Fungi</taxon>
        <taxon>Dikarya</taxon>
        <taxon>Basidiomycota</taxon>
        <taxon>Agaricomycotina</taxon>
        <taxon>Agaricomycetes</taxon>
        <taxon>Polyporales</taxon>
        <taxon>Gelatoporiaceae</taxon>
        <taxon>Obba</taxon>
    </lineage>
</organism>